<gene>
    <name evidence="2" type="ORF">CXK91_17650</name>
</gene>
<protein>
    <submittedName>
        <fullName evidence="2">Zn-dependent hydrolase</fullName>
    </submittedName>
</protein>
<sequence length="264" mass="29287">MLAEHVRLSTRLIGIPLLLAIGLAASILGFVENAAAAEPLRFSLVKTAQTDSRGDFAWRRGGWQQQPPAHHVAVLIEHRGSRLLFGTGLGRHIDAQLDAELPWRIKRYGTVRPVRDQLEGDGLKIDRIVLGCVRWEHASGLADFPEVPVLVSAQSLSYLSAATPPAVLHSQFQHSIDWHSLQFQPKRYLQYAQSLDMFDDGQVVLVPLNTHGAVGLFLNLADGRRFFFRGDRLGEEDGASAEGILTLQDADKQVALGFYPRWVQ</sequence>
<keyword evidence="1" id="KW-0812">Transmembrane</keyword>
<dbReference type="EMBL" id="PPXG01000007">
    <property type="protein sequence ID" value="POH81878.1"/>
    <property type="molecule type" value="Genomic_DNA"/>
</dbReference>
<feature type="transmembrane region" description="Helical" evidence="1">
    <location>
        <begin position="12"/>
        <end position="31"/>
    </location>
</feature>
<dbReference type="Gene3D" id="3.60.15.10">
    <property type="entry name" value="Ribonuclease Z/Hydroxyacylglutathione hydrolase-like"/>
    <property type="match status" value="1"/>
</dbReference>
<organism evidence="2 3">
    <name type="scientific">Stutzerimonas stutzeri</name>
    <name type="common">Pseudomonas stutzeri</name>
    <dbReference type="NCBI Taxonomy" id="316"/>
    <lineage>
        <taxon>Bacteria</taxon>
        <taxon>Pseudomonadati</taxon>
        <taxon>Pseudomonadota</taxon>
        <taxon>Gammaproteobacteria</taxon>
        <taxon>Pseudomonadales</taxon>
        <taxon>Pseudomonadaceae</taxon>
        <taxon>Stutzerimonas</taxon>
    </lineage>
</organism>
<accession>A0A2S4AK45</accession>
<dbReference type="OrthoDB" id="5443440at2"/>
<name>A0A2S4AK45_STUST</name>
<dbReference type="InterPro" id="IPR036866">
    <property type="entry name" value="RibonucZ/Hydroxyglut_hydro"/>
</dbReference>
<keyword evidence="2" id="KW-0378">Hydrolase</keyword>
<proteinExistence type="predicted"/>
<dbReference type="AlphaFoldDB" id="A0A2S4AK45"/>
<reference evidence="2 3" key="1">
    <citation type="submission" date="2018-01" db="EMBL/GenBank/DDBJ databases">
        <title>Denitrification phenotypes of diverse strains of Pseudomonas stutzeri.</title>
        <authorList>
            <person name="Milligan D.A."/>
            <person name="Bergaust L."/>
            <person name="Bakken L.R."/>
            <person name="Frostegard A."/>
        </authorList>
    </citation>
    <scope>NUCLEOTIDE SEQUENCE [LARGE SCALE GENOMIC DNA]</scope>
    <source>
        <strain evidence="2 3">24a13</strain>
    </source>
</reference>
<evidence type="ECO:0000256" key="1">
    <source>
        <dbReference type="SAM" id="Phobius"/>
    </source>
</evidence>
<comment type="caution">
    <text evidence="2">The sequence shown here is derived from an EMBL/GenBank/DDBJ whole genome shotgun (WGS) entry which is preliminary data.</text>
</comment>
<dbReference type="GO" id="GO:0016787">
    <property type="term" value="F:hydrolase activity"/>
    <property type="evidence" value="ECO:0007669"/>
    <property type="project" value="UniProtKB-KW"/>
</dbReference>
<dbReference type="SUPFAM" id="SSF56281">
    <property type="entry name" value="Metallo-hydrolase/oxidoreductase"/>
    <property type="match status" value="1"/>
</dbReference>
<keyword evidence="1" id="KW-0472">Membrane</keyword>
<keyword evidence="1" id="KW-1133">Transmembrane helix</keyword>
<evidence type="ECO:0000313" key="3">
    <source>
        <dbReference type="Proteomes" id="UP000237068"/>
    </source>
</evidence>
<dbReference type="Proteomes" id="UP000237068">
    <property type="component" value="Unassembled WGS sequence"/>
</dbReference>
<evidence type="ECO:0000313" key="2">
    <source>
        <dbReference type="EMBL" id="POH81878.1"/>
    </source>
</evidence>